<evidence type="ECO:0000256" key="9">
    <source>
        <dbReference type="ARBA" id="ARBA00022848"/>
    </source>
</evidence>
<dbReference type="Ensembl" id="ENSLCNT00005037277.1">
    <property type="protein sequence ID" value="ENSLCNP00005033402.1"/>
    <property type="gene ID" value="ENSLCNG00005021708.1"/>
</dbReference>
<keyword evidence="10 16" id="KW-0560">Oxidoreductase</keyword>
<dbReference type="GO" id="GO:0050649">
    <property type="term" value="F:testosterone 6-beta-hydroxylase activity"/>
    <property type="evidence" value="ECO:0007669"/>
    <property type="project" value="TreeGrafter"/>
</dbReference>
<evidence type="ECO:0000256" key="7">
    <source>
        <dbReference type="ARBA" id="ARBA00022723"/>
    </source>
</evidence>
<keyword evidence="8" id="KW-0256">Endoplasmic reticulum</keyword>
<dbReference type="AlphaFoldDB" id="A0A667I2K3"/>
<sequence length="145" mass="16897">MEYYVAMRKNEIWPFVATLERICKRDVEINGVFIPQGTVVVVPTFILHRDLELWSEPEEFHPTRFSKKNKDSMNPYIYLPFGTGPKSCIGMRFTIMNMKLALIRVLQNFSFKPFKETQAISETLTQFTQSVALKVPPLILMYKQG</sequence>
<evidence type="ECO:0000313" key="17">
    <source>
        <dbReference type="Ensembl" id="ENSLCNP00005033402.1"/>
    </source>
</evidence>
<evidence type="ECO:0000256" key="16">
    <source>
        <dbReference type="RuleBase" id="RU000461"/>
    </source>
</evidence>
<keyword evidence="11 15" id="KW-0408">Iron</keyword>
<comment type="cofactor">
    <cofactor evidence="1 15">
        <name>heme</name>
        <dbReference type="ChEBI" id="CHEBI:30413"/>
    </cofactor>
</comment>
<keyword evidence="9" id="KW-0492">Microsome</keyword>
<reference evidence="17" key="1">
    <citation type="submission" date="2025-08" db="UniProtKB">
        <authorList>
            <consortium name="Ensembl"/>
        </authorList>
    </citation>
    <scope>IDENTIFICATION</scope>
</reference>
<dbReference type="GO" id="GO:0005789">
    <property type="term" value="C:endoplasmic reticulum membrane"/>
    <property type="evidence" value="ECO:0007669"/>
    <property type="project" value="UniProtKB-SubCell"/>
</dbReference>
<accession>A0A667I2K3</accession>
<dbReference type="GO" id="GO:0016712">
    <property type="term" value="F:oxidoreductase activity, acting on paired donors, with incorporation or reduction of molecular oxygen, reduced flavin or flavoprotein as one donor, and incorporation of one atom of oxygen"/>
    <property type="evidence" value="ECO:0007669"/>
    <property type="project" value="UniProtKB-EC"/>
</dbReference>
<comment type="function">
    <text evidence="14">Cytochromes P450 are a group of heme-thiolate monooxygenases. In liver microsomes, this enzyme is involved in an NADPH-dependent electron transport pathway. It oxidizes a variety of structurally unrelated compounds, including steroids, fatty acids, and xenobiotics.</text>
</comment>
<dbReference type="PANTHER" id="PTHR24302:SF38">
    <property type="entry name" value="CYTOCHROME P450 3A5"/>
    <property type="match status" value="1"/>
</dbReference>
<dbReference type="InterPro" id="IPR002401">
    <property type="entry name" value="Cyt_P450_E_grp-I"/>
</dbReference>
<reference evidence="17" key="2">
    <citation type="submission" date="2025-09" db="UniProtKB">
        <authorList>
            <consortium name="Ensembl"/>
        </authorList>
    </citation>
    <scope>IDENTIFICATION</scope>
</reference>
<keyword evidence="7 15" id="KW-0479">Metal-binding</keyword>
<evidence type="ECO:0000313" key="18">
    <source>
        <dbReference type="Proteomes" id="UP000472241"/>
    </source>
</evidence>
<proteinExistence type="inferred from homology"/>
<dbReference type="InterPro" id="IPR036396">
    <property type="entry name" value="Cyt_P450_sf"/>
</dbReference>
<comment type="similarity">
    <text evidence="4 16">Belongs to the cytochrome P450 family.</text>
</comment>
<evidence type="ECO:0000256" key="5">
    <source>
        <dbReference type="ARBA" id="ARBA00012109"/>
    </source>
</evidence>
<keyword evidence="13" id="KW-0472">Membrane</keyword>
<evidence type="ECO:0000256" key="1">
    <source>
        <dbReference type="ARBA" id="ARBA00001971"/>
    </source>
</evidence>
<dbReference type="PRINTS" id="PR00463">
    <property type="entry name" value="EP450I"/>
</dbReference>
<evidence type="ECO:0000256" key="11">
    <source>
        <dbReference type="ARBA" id="ARBA00023004"/>
    </source>
</evidence>
<evidence type="ECO:0000256" key="14">
    <source>
        <dbReference type="ARBA" id="ARBA00037347"/>
    </source>
</evidence>
<keyword evidence="18" id="KW-1185">Reference proteome</keyword>
<evidence type="ECO:0000256" key="4">
    <source>
        <dbReference type="ARBA" id="ARBA00010617"/>
    </source>
</evidence>
<dbReference type="Proteomes" id="UP000472241">
    <property type="component" value="Unplaced"/>
</dbReference>
<dbReference type="InterPro" id="IPR017972">
    <property type="entry name" value="Cyt_P450_CS"/>
</dbReference>
<dbReference type="EC" id="1.14.14.1" evidence="5"/>
<dbReference type="GO" id="GO:0070989">
    <property type="term" value="P:oxidative demethylation"/>
    <property type="evidence" value="ECO:0007669"/>
    <property type="project" value="TreeGrafter"/>
</dbReference>
<evidence type="ECO:0000256" key="8">
    <source>
        <dbReference type="ARBA" id="ARBA00022824"/>
    </source>
</evidence>
<protein>
    <recommendedName>
        <fullName evidence="5">unspecific monooxygenase</fullName>
        <ecNumber evidence="5">1.14.14.1</ecNumber>
    </recommendedName>
</protein>
<evidence type="ECO:0000256" key="10">
    <source>
        <dbReference type="ARBA" id="ARBA00023002"/>
    </source>
</evidence>
<comment type="subcellular location">
    <subcellularLocation>
        <location evidence="3">Endoplasmic reticulum membrane</location>
        <topology evidence="3">Peripheral membrane protein</topology>
    </subcellularLocation>
    <subcellularLocation>
        <location evidence="2">Microsome membrane</location>
        <topology evidence="2">Peripheral membrane protein</topology>
    </subcellularLocation>
</comment>
<dbReference type="FunFam" id="1.10.630.10:FF:000182">
    <property type="entry name" value="Cytochrome P450 3A4"/>
    <property type="match status" value="1"/>
</dbReference>
<evidence type="ECO:0000256" key="6">
    <source>
        <dbReference type="ARBA" id="ARBA00022617"/>
    </source>
</evidence>
<dbReference type="InterPro" id="IPR001128">
    <property type="entry name" value="Cyt_P450"/>
</dbReference>
<keyword evidence="6 15" id="KW-0349">Heme</keyword>
<dbReference type="SUPFAM" id="SSF48264">
    <property type="entry name" value="Cytochrome P450"/>
    <property type="match status" value="1"/>
</dbReference>
<dbReference type="InterPro" id="IPR050705">
    <property type="entry name" value="Cytochrome_P450_3A"/>
</dbReference>
<dbReference type="Gene3D" id="1.10.630.10">
    <property type="entry name" value="Cytochrome P450"/>
    <property type="match status" value="1"/>
</dbReference>
<organism evidence="17 18">
    <name type="scientific">Lynx canadensis</name>
    <name type="common">Canada lynx</name>
    <name type="synonym">Felis canadensis</name>
    <dbReference type="NCBI Taxonomy" id="61383"/>
    <lineage>
        <taxon>Eukaryota</taxon>
        <taxon>Metazoa</taxon>
        <taxon>Chordata</taxon>
        <taxon>Craniata</taxon>
        <taxon>Vertebrata</taxon>
        <taxon>Euteleostomi</taxon>
        <taxon>Mammalia</taxon>
        <taxon>Eutheria</taxon>
        <taxon>Laurasiatheria</taxon>
        <taxon>Carnivora</taxon>
        <taxon>Feliformia</taxon>
        <taxon>Felidae</taxon>
        <taxon>Felinae</taxon>
        <taxon>Lynx</taxon>
    </lineage>
</organism>
<dbReference type="Pfam" id="PF00067">
    <property type="entry name" value="p450"/>
    <property type="match status" value="1"/>
</dbReference>
<dbReference type="PROSITE" id="PS00086">
    <property type="entry name" value="CYTOCHROME_P450"/>
    <property type="match status" value="1"/>
</dbReference>
<name>A0A667I2K3_LYNCA</name>
<evidence type="ECO:0000256" key="15">
    <source>
        <dbReference type="PIRSR" id="PIRSR602401-1"/>
    </source>
</evidence>
<keyword evidence="12 16" id="KW-0503">Monooxygenase</keyword>
<feature type="binding site" description="axial binding residue" evidence="15">
    <location>
        <position position="88"/>
    </location>
    <ligand>
        <name>heme</name>
        <dbReference type="ChEBI" id="CHEBI:30413"/>
    </ligand>
    <ligandPart>
        <name>Fe</name>
        <dbReference type="ChEBI" id="CHEBI:18248"/>
    </ligandPart>
</feature>
<evidence type="ECO:0000256" key="3">
    <source>
        <dbReference type="ARBA" id="ARBA00004406"/>
    </source>
</evidence>
<dbReference type="GO" id="GO:0005506">
    <property type="term" value="F:iron ion binding"/>
    <property type="evidence" value="ECO:0007669"/>
    <property type="project" value="InterPro"/>
</dbReference>
<dbReference type="GO" id="GO:0008202">
    <property type="term" value="P:steroid metabolic process"/>
    <property type="evidence" value="ECO:0007669"/>
    <property type="project" value="TreeGrafter"/>
</dbReference>
<evidence type="ECO:0000256" key="2">
    <source>
        <dbReference type="ARBA" id="ARBA00004174"/>
    </source>
</evidence>
<evidence type="ECO:0000256" key="12">
    <source>
        <dbReference type="ARBA" id="ARBA00023033"/>
    </source>
</evidence>
<dbReference type="GO" id="GO:0020037">
    <property type="term" value="F:heme binding"/>
    <property type="evidence" value="ECO:0007669"/>
    <property type="project" value="InterPro"/>
</dbReference>
<evidence type="ECO:0000256" key="13">
    <source>
        <dbReference type="ARBA" id="ARBA00023136"/>
    </source>
</evidence>
<dbReference type="PANTHER" id="PTHR24302">
    <property type="entry name" value="CYTOCHROME P450 FAMILY 3"/>
    <property type="match status" value="1"/>
</dbReference>